<protein>
    <submittedName>
        <fullName evidence="2">Uncharacterized protein</fullName>
    </submittedName>
</protein>
<proteinExistence type="predicted"/>
<name>A0A146LKI5_LYGHE</name>
<gene>
    <name evidence="2" type="ORF">g.81816</name>
</gene>
<keyword evidence="1" id="KW-0732">Signal</keyword>
<dbReference type="EMBL" id="GDHC01010026">
    <property type="protein sequence ID" value="JAQ08603.1"/>
    <property type="molecule type" value="Transcribed_RNA"/>
</dbReference>
<organism evidence="2">
    <name type="scientific">Lygus hesperus</name>
    <name type="common">Western plant bug</name>
    <dbReference type="NCBI Taxonomy" id="30085"/>
    <lineage>
        <taxon>Eukaryota</taxon>
        <taxon>Metazoa</taxon>
        <taxon>Ecdysozoa</taxon>
        <taxon>Arthropoda</taxon>
        <taxon>Hexapoda</taxon>
        <taxon>Insecta</taxon>
        <taxon>Pterygota</taxon>
        <taxon>Neoptera</taxon>
        <taxon>Paraneoptera</taxon>
        <taxon>Hemiptera</taxon>
        <taxon>Heteroptera</taxon>
        <taxon>Panheteroptera</taxon>
        <taxon>Cimicomorpha</taxon>
        <taxon>Miridae</taxon>
        <taxon>Mirini</taxon>
        <taxon>Lygus</taxon>
    </lineage>
</organism>
<reference evidence="2" key="1">
    <citation type="journal article" date="2016" name="Gigascience">
        <title>De novo construction of an expanded transcriptome assembly for the western tarnished plant bug, Lygus hesperus.</title>
        <authorList>
            <person name="Tassone E.E."/>
            <person name="Geib S.M."/>
            <person name="Hall B."/>
            <person name="Fabrick J.A."/>
            <person name="Brent C.S."/>
            <person name="Hull J.J."/>
        </authorList>
    </citation>
    <scope>NUCLEOTIDE SEQUENCE</scope>
</reference>
<evidence type="ECO:0000256" key="1">
    <source>
        <dbReference type="SAM" id="SignalP"/>
    </source>
</evidence>
<dbReference type="AlphaFoldDB" id="A0A146LKI5"/>
<sequence length="191" mass="20959">MVRVMDTILFLIGFSVLLVVPGSSSGSVISDQPQITSSDIIEAAYANGYTQILAANLSPKCKEEALNDLAAAHQADANMTCKGVEENLEDLWEIVDTALNSIGQLVTDLNTVINSVPMCWNGEAWYNLPGKLACVFGQISTVWTALKDFWNYNSYVMETVDVIKKYVKCLENKNAVSKNVQVIVETAKLCR</sequence>
<feature type="signal peptide" evidence="1">
    <location>
        <begin position="1"/>
        <end position="26"/>
    </location>
</feature>
<evidence type="ECO:0000313" key="2">
    <source>
        <dbReference type="EMBL" id="JAQ08603.1"/>
    </source>
</evidence>
<feature type="chain" id="PRO_5007527376" evidence="1">
    <location>
        <begin position="27"/>
        <end position="191"/>
    </location>
</feature>
<accession>A0A146LKI5</accession>